<dbReference type="SMART" id="SM00174">
    <property type="entry name" value="RHO"/>
    <property type="match status" value="1"/>
</dbReference>
<protein>
    <submittedName>
        <fullName evidence="2">Ras family protein</fullName>
    </submittedName>
</protein>
<dbReference type="FunFam" id="3.40.50.300:FF:000808">
    <property type="entry name" value="Small GTP-binding protein, putative"/>
    <property type="match status" value="1"/>
</dbReference>
<dbReference type="GO" id="GO:0003924">
    <property type="term" value="F:GTPase activity"/>
    <property type="evidence" value="ECO:0007669"/>
    <property type="project" value="InterPro"/>
</dbReference>
<dbReference type="OrthoDB" id="63533at2759"/>
<dbReference type="SUPFAM" id="SSF52540">
    <property type="entry name" value="P-loop containing nucleoside triphosphate hydrolases"/>
    <property type="match status" value="1"/>
</dbReference>
<dbReference type="GO" id="GO:0005525">
    <property type="term" value="F:GTP binding"/>
    <property type="evidence" value="ECO:0007669"/>
    <property type="project" value="InterPro"/>
</dbReference>
<gene>
    <name evidence="2" type="ORF">TRFO_16348</name>
</gene>
<dbReference type="PANTHER" id="PTHR47979">
    <property type="entry name" value="DRAB11-RELATED"/>
    <property type="match status" value="1"/>
</dbReference>
<dbReference type="InterPro" id="IPR050209">
    <property type="entry name" value="Rab_GTPases_membrane_traffic"/>
</dbReference>
<dbReference type="CDD" id="cd00154">
    <property type="entry name" value="Rab"/>
    <property type="match status" value="1"/>
</dbReference>
<keyword evidence="3" id="KW-1185">Reference proteome</keyword>
<dbReference type="EMBL" id="MLAK01000519">
    <property type="protein sequence ID" value="OHT13480.1"/>
    <property type="molecule type" value="Genomic_DNA"/>
</dbReference>
<organism evidence="2 3">
    <name type="scientific">Tritrichomonas foetus</name>
    <dbReference type="NCBI Taxonomy" id="1144522"/>
    <lineage>
        <taxon>Eukaryota</taxon>
        <taxon>Metamonada</taxon>
        <taxon>Parabasalia</taxon>
        <taxon>Tritrichomonadida</taxon>
        <taxon>Tritrichomonadidae</taxon>
        <taxon>Tritrichomonas</taxon>
    </lineage>
</organism>
<dbReference type="InterPro" id="IPR005225">
    <property type="entry name" value="Small_GTP-bd"/>
</dbReference>
<dbReference type="NCBIfam" id="TIGR00231">
    <property type="entry name" value="small_GTP"/>
    <property type="match status" value="1"/>
</dbReference>
<dbReference type="PROSITE" id="PS51421">
    <property type="entry name" value="RAS"/>
    <property type="match status" value="1"/>
</dbReference>
<accession>A0A1J4KRB8</accession>
<dbReference type="SMART" id="SM00173">
    <property type="entry name" value="RAS"/>
    <property type="match status" value="1"/>
</dbReference>
<evidence type="ECO:0000313" key="2">
    <source>
        <dbReference type="EMBL" id="OHT13480.1"/>
    </source>
</evidence>
<dbReference type="RefSeq" id="XP_068366616.1">
    <property type="nucleotide sequence ID" value="XM_068498923.1"/>
</dbReference>
<comment type="similarity">
    <text evidence="1">Belongs to the small GTPase superfamily. Rab family.</text>
</comment>
<dbReference type="AlphaFoldDB" id="A0A1J4KRB8"/>
<dbReference type="InterPro" id="IPR027417">
    <property type="entry name" value="P-loop_NTPase"/>
</dbReference>
<proteinExistence type="inferred from homology"/>
<evidence type="ECO:0000313" key="3">
    <source>
        <dbReference type="Proteomes" id="UP000179807"/>
    </source>
</evidence>
<dbReference type="PROSITE" id="PS51419">
    <property type="entry name" value="RAB"/>
    <property type="match status" value="1"/>
</dbReference>
<dbReference type="Gene3D" id="3.40.50.300">
    <property type="entry name" value="P-loop containing nucleotide triphosphate hydrolases"/>
    <property type="match status" value="1"/>
</dbReference>
<sequence length="203" mass="22829">MLLEDSKITFRTVTIGDTCVGKTCIINRFLRSTFDQDQTNTIGSLFETYTTDRGAHNIELHLWDTAGQEQYRSLGSVYFRSAAAALIVYDITNKQSFLNCEQWLKSFRDASGEQSLVFLVGNKSDLDSQRDVTREEAQLWADKNGCAAFWETSAKTGDNVVELFEKIVDELYKSYVLDSPAVMNNLHPGRPEPRADQGSQCGC</sequence>
<dbReference type="PRINTS" id="PR00449">
    <property type="entry name" value="RASTRNSFRMNG"/>
</dbReference>
<dbReference type="Pfam" id="PF00071">
    <property type="entry name" value="Ras"/>
    <property type="match status" value="1"/>
</dbReference>
<dbReference type="Proteomes" id="UP000179807">
    <property type="component" value="Unassembled WGS sequence"/>
</dbReference>
<dbReference type="VEuPathDB" id="TrichDB:TRFO_16348"/>
<name>A0A1J4KRB8_9EUKA</name>
<reference evidence="2" key="1">
    <citation type="submission" date="2016-10" db="EMBL/GenBank/DDBJ databases">
        <authorList>
            <person name="Benchimol M."/>
            <person name="Almeida L.G."/>
            <person name="Vasconcelos A.T."/>
            <person name="Perreira-Neves A."/>
            <person name="Rosa I.A."/>
            <person name="Tasca T."/>
            <person name="Bogo M.R."/>
            <person name="de Souza W."/>
        </authorList>
    </citation>
    <scope>NUCLEOTIDE SEQUENCE [LARGE SCALE GENOMIC DNA]</scope>
    <source>
        <strain evidence="2">K</strain>
    </source>
</reference>
<comment type="caution">
    <text evidence="2">The sequence shown here is derived from an EMBL/GenBank/DDBJ whole genome shotgun (WGS) entry which is preliminary data.</text>
</comment>
<dbReference type="PROSITE" id="PS51420">
    <property type="entry name" value="RHO"/>
    <property type="match status" value="1"/>
</dbReference>
<dbReference type="InterPro" id="IPR001806">
    <property type="entry name" value="Small_GTPase"/>
</dbReference>
<dbReference type="SMART" id="SM00175">
    <property type="entry name" value="RAB"/>
    <property type="match status" value="1"/>
</dbReference>
<evidence type="ECO:0000256" key="1">
    <source>
        <dbReference type="ARBA" id="ARBA00006270"/>
    </source>
</evidence>
<dbReference type="GeneID" id="94833627"/>
<dbReference type="SMART" id="SM00176">
    <property type="entry name" value="RAN"/>
    <property type="match status" value="1"/>
</dbReference>